<feature type="domain" description="G-protein coupled receptors family 1 profile" evidence="7">
    <location>
        <begin position="33"/>
        <end position="275"/>
    </location>
</feature>
<dbReference type="EMBL" id="DS469526">
    <property type="protein sequence ID" value="EDO46531.1"/>
    <property type="molecule type" value="Genomic_DNA"/>
</dbReference>
<evidence type="ECO:0000256" key="3">
    <source>
        <dbReference type="ARBA" id="ARBA00022692"/>
    </source>
</evidence>
<dbReference type="SMART" id="SM01381">
    <property type="entry name" value="7TM_GPCR_Srsx"/>
    <property type="match status" value="1"/>
</dbReference>
<dbReference type="PRINTS" id="PR00237">
    <property type="entry name" value="GPCRRHODOPSN"/>
</dbReference>
<dbReference type="InParanoid" id="A7RPL7"/>
<dbReference type="Gene3D" id="1.20.1070.10">
    <property type="entry name" value="Rhodopsin 7-helix transmembrane proteins"/>
    <property type="match status" value="2"/>
</dbReference>
<dbReference type="PANTHER" id="PTHR22750">
    <property type="entry name" value="G-PROTEIN COUPLED RECEPTOR"/>
    <property type="match status" value="1"/>
</dbReference>
<evidence type="ECO:0000256" key="6">
    <source>
        <dbReference type="SAM" id="Phobius"/>
    </source>
</evidence>
<evidence type="ECO:0000256" key="4">
    <source>
        <dbReference type="ARBA" id="ARBA00022989"/>
    </source>
</evidence>
<reference evidence="8 9" key="1">
    <citation type="journal article" date="2007" name="Science">
        <title>Sea anemone genome reveals ancestral eumetazoan gene repertoire and genomic organization.</title>
        <authorList>
            <person name="Putnam N.H."/>
            <person name="Srivastava M."/>
            <person name="Hellsten U."/>
            <person name="Dirks B."/>
            <person name="Chapman J."/>
            <person name="Salamov A."/>
            <person name="Terry A."/>
            <person name="Shapiro H."/>
            <person name="Lindquist E."/>
            <person name="Kapitonov V.V."/>
            <person name="Jurka J."/>
            <person name="Genikhovich G."/>
            <person name="Grigoriev I.V."/>
            <person name="Lucas S.M."/>
            <person name="Steele R.E."/>
            <person name="Finnerty J.R."/>
            <person name="Technau U."/>
            <person name="Martindale M.Q."/>
            <person name="Rokhsar D.S."/>
        </authorList>
    </citation>
    <scope>NUCLEOTIDE SEQUENCE [LARGE SCALE GENOMIC DNA]</scope>
    <source>
        <strain evidence="9">CH2 X CH6</strain>
    </source>
</reference>
<dbReference type="PhylomeDB" id="A7RPL7"/>
<keyword evidence="5 6" id="KW-0472">Membrane</keyword>
<keyword evidence="4 6" id="KW-1133">Transmembrane helix</keyword>
<keyword evidence="2" id="KW-1003">Cell membrane</keyword>
<protein>
    <recommendedName>
        <fullName evidence="7">G-protein coupled receptors family 1 profile domain-containing protein</fullName>
    </recommendedName>
</protein>
<evidence type="ECO:0000259" key="7">
    <source>
        <dbReference type="PROSITE" id="PS50262"/>
    </source>
</evidence>
<dbReference type="KEGG" id="nve:5518709"/>
<keyword evidence="9" id="KW-1185">Reference proteome</keyword>
<dbReference type="AlphaFoldDB" id="A7RPL7"/>
<feature type="transmembrane region" description="Helical" evidence="6">
    <location>
        <begin position="20"/>
        <end position="42"/>
    </location>
</feature>
<dbReference type="PROSITE" id="PS50262">
    <property type="entry name" value="G_PROTEIN_RECEP_F1_2"/>
    <property type="match status" value="1"/>
</dbReference>
<feature type="transmembrane region" description="Helical" evidence="6">
    <location>
        <begin position="166"/>
        <end position="187"/>
    </location>
</feature>
<dbReference type="Proteomes" id="UP000001593">
    <property type="component" value="Unassembled WGS sequence"/>
</dbReference>
<feature type="transmembrane region" description="Helical" evidence="6">
    <location>
        <begin position="253"/>
        <end position="277"/>
    </location>
</feature>
<evidence type="ECO:0000256" key="2">
    <source>
        <dbReference type="ARBA" id="ARBA00022475"/>
    </source>
</evidence>
<dbReference type="GO" id="GO:0004930">
    <property type="term" value="F:G protein-coupled receptor activity"/>
    <property type="evidence" value="ECO:0007669"/>
    <property type="project" value="InterPro"/>
</dbReference>
<dbReference type="Pfam" id="PF00001">
    <property type="entry name" value="7tm_1"/>
    <property type="match status" value="1"/>
</dbReference>
<dbReference type="InterPro" id="IPR017452">
    <property type="entry name" value="GPCR_Rhodpsn_7TM"/>
</dbReference>
<feature type="transmembrane region" description="Helical" evidence="6">
    <location>
        <begin position="218"/>
        <end position="241"/>
    </location>
</feature>
<feature type="transmembrane region" description="Helical" evidence="6">
    <location>
        <begin position="136"/>
        <end position="154"/>
    </location>
</feature>
<proteinExistence type="predicted"/>
<keyword evidence="3 6" id="KW-0812">Transmembrane</keyword>
<evidence type="ECO:0000313" key="8">
    <source>
        <dbReference type="EMBL" id="EDO46531.1"/>
    </source>
</evidence>
<dbReference type="GO" id="GO:0005886">
    <property type="term" value="C:plasma membrane"/>
    <property type="evidence" value="ECO:0007669"/>
    <property type="project" value="UniProtKB-SubCell"/>
</dbReference>
<dbReference type="SUPFAM" id="SSF81321">
    <property type="entry name" value="Family A G protein-coupled receptor-like"/>
    <property type="match status" value="1"/>
</dbReference>
<dbReference type="OMA" id="KAMTCPK"/>
<evidence type="ECO:0000256" key="1">
    <source>
        <dbReference type="ARBA" id="ARBA00004651"/>
    </source>
</evidence>
<dbReference type="InterPro" id="IPR000276">
    <property type="entry name" value="GPCR_Rhodpsn"/>
</dbReference>
<evidence type="ECO:0000313" key="9">
    <source>
        <dbReference type="Proteomes" id="UP000001593"/>
    </source>
</evidence>
<organism evidence="8 9">
    <name type="scientific">Nematostella vectensis</name>
    <name type="common">Starlet sea anemone</name>
    <dbReference type="NCBI Taxonomy" id="45351"/>
    <lineage>
        <taxon>Eukaryota</taxon>
        <taxon>Metazoa</taxon>
        <taxon>Cnidaria</taxon>
        <taxon>Anthozoa</taxon>
        <taxon>Hexacorallia</taxon>
        <taxon>Actiniaria</taxon>
        <taxon>Edwardsiidae</taxon>
        <taxon>Nematostella</taxon>
    </lineage>
</organism>
<name>A7RPL7_NEMVE</name>
<comment type="subcellular location">
    <subcellularLocation>
        <location evidence="1">Cell membrane</location>
        <topology evidence="1">Multi-pass membrane protein</topology>
    </subcellularLocation>
</comment>
<gene>
    <name evidence="8" type="ORF">NEMVEDRAFT_v1g200208</name>
</gene>
<feature type="transmembrane region" description="Helical" evidence="6">
    <location>
        <begin position="54"/>
        <end position="78"/>
    </location>
</feature>
<dbReference type="HOGENOM" id="CLU_009579_14_1_1"/>
<accession>A7RPL7</accession>
<sequence>MNDSSSIACSSHKLEVGILLAVNCVSAIATSLLNTLVIMAIWKTPALHTPSRYLLASLSILDLFNGCVVQPGFIGYLALLFADWCDTKYALLVTLHRLAYFCGAMSLYVMALMALDRLLVVKLLVAYRVVVTTRRVLIAVSGAVVIKAVIYSLIPAHFEILKLVGYIFSVLYLSAIIVFYAMAIVYLRRHSSLVSPTASDDQPAGDEVFSVCKYRKSFVTMVIVLASSLVAYVPVLCFFAVVRDLSLTRVLDVVRMLFVEILTALLTSLVNPIIYLWRMRDLRGATKSIIWCRD</sequence>
<feature type="transmembrane region" description="Helical" evidence="6">
    <location>
        <begin position="98"/>
        <end position="115"/>
    </location>
</feature>
<evidence type="ECO:0000256" key="5">
    <source>
        <dbReference type="ARBA" id="ARBA00023136"/>
    </source>
</evidence>